<reference evidence="1 2" key="1">
    <citation type="journal article" date="2016" name="Nat. Commun.">
        <title>Thousands of microbial genomes shed light on interconnected biogeochemical processes in an aquifer system.</title>
        <authorList>
            <person name="Anantharaman K."/>
            <person name="Brown C.T."/>
            <person name="Hug L.A."/>
            <person name="Sharon I."/>
            <person name="Castelle C.J."/>
            <person name="Probst A.J."/>
            <person name="Thomas B.C."/>
            <person name="Singh A."/>
            <person name="Wilkins M.J."/>
            <person name="Karaoz U."/>
            <person name="Brodie E.L."/>
            <person name="Williams K.H."/>
            <person name="Hubbard S.S."/>
            <person name="Banfield J.F."/>
        </authorList>
    </citation>
    <scope>NUCLEOTIDE SEQUENCE [LARGE SCALE GENOMIC DNA]</scope>
</reference>
<protein>
    <recommendedName>
        <fullName evidence="3">Transglutaminase-like domain-containing protein</fullName>
    </recommendedName>
</protein>
<accession>A0A1F6E781</accession>
<dbReference type="EMBL" id="MFLP01000030">
    <property type="protein sequence ID" value="OGG69563.1"/>
    <property type="molecule type" value="Genomic_DNA"/>
</dbReference>
<organism evidence="1 2">
    <name type="scientific">Candidatus Kaiserbacteria bacterium RIFCSPHIGHO2_12_FULL_53_13</name>
    <dbReference type="NCBI Taxonomy" id="1798502"/>
    <lineage>
        <taxon>Bacteria</taxon>
        <taxon>Candidatus Kaiseribacteriota</taxon>
    </lineage>
</organism>
<evidence type="ECO:0000313" key="1">
    <source>
        <dbReference type="EMBL" id="OGG69563.1"/>
    </source>
</evidence>
<dbReference type="Proteomes" id="UP000176689">
    <property type="component" value="Unassembled WGS sequence"/>
</dbReference>
<dbReference type="AlphaFoldDB" id="A0A1F6E781"/>
<evidence type="ECO:0000313" key="2">
    <source>
        <dbReference type="Proteomes" id="UP000176689"/>
    </source>
</evidence>
<gene>
    <name evidence="1" type="ORF">A3F27_00380</name>
</gene>
<comment type="caution">
    <text evidence="1">The sequence shown here is derived from an EMBL/GenBank/DDBJ whole genome shotgun (WGS) entry which is preliminary data.</text>
</comment>
<evidence type="ECO:0008006" key="3">
    <source>
        <dbReference type="Google" id="ProtNLM"/>
    </source>
</evidence>
<proteinExistence type="predicted"/>
<name>A0A1F6E781_9BACT</name>
<sequence length="219" mass="25391">MAYRNRLKAVLSPAERKVFTELNTAQKIQDYLDSIPINFEVKGETYMSSRRVIRNQTAHCFEGALFAAAALAYHGARPLLLDLRTIDEDQDHVVALFRQNGLWGAISKTNHPILRYRDPVYRSVRELAMSYFHEYLLDDGRKSLRAYSRPFSLTRYPVKTWVTAEKDLHFLVEALDSSHHFPIVPGKTMRLLRKASRVETKAMNIVEWPELKKSKSRPN</sequence>